<dbReference type="GO" id="GO:0006780">
    <property type="term" value="P:uroporphyrinogen III biosynthetic process"/>
    <property type="evidence" value="ECO:0007669"/>
    <property type="project" value="UniProtKB-UniRule"/>
</dbReference>
<dbReference type="Proteomes" id="UP000547058">
    <property type="component" value="Unassembled WGS sequence"/>
</dbReference>
<evidence type="ECO:0000256" key="2">
    <source>
        <dbReference type="ARBA" id="ARBA00008133"/>
    </source>
</evidence>
<dbReference type="PANTHER" id="PTHR38042:SF1">
    <property type="entry name" value="UROPORPHYRINOGEN-III SYNTHASE, CHLOROPLASTIC"/>
    <property type="match status" value="1"/>
</dbReference>
<dbReference type="Gene3D" id="3.40.50.10090">
    <property type="match status" value="2"/>
</dbReference>
<keyword evidence="4 9" id="KW-0456">Lyase</keyword>
<evidence type="ECO:0000256" key="4">
    <source>
        <dbReference type="ARBA" id="ARBA00023239"/>
    </source>
</evidence>
<dbReference type="EC" id="4.2.1.75" evidence="3 9"/>
<evidence type="ECO:0000256" key="1">
    <source>
        <dbReference type="ARBA" id="ARBA00004772"/>
    </source>
</evidence>
<dbReference type="Pfam" id="PF02602">
    <property type="entry name" value="HEM4"/>
    <property type="match status" value="1"/>
</dbReference>
<organism evidence="11 12">
    <name type="scientific">Stenotrophomonas tumulicola</name>
    <dbReference type="NCBI Taxonomy" id="1685415"/>
    <lineage>
        <taxon>Bacteria</taxon>
        <taxon>Pseudomonadati</taxon>
        <taxon>Pseudomonadota</taxon>
        <taxon>Gammaproteobacteria</taxon>
        <taxon>Lysobacterales</taxon>
        <taxon>Lysobacteraceae</taxon>
        <taxon>Stenotrophomonas</taxon>
    </lineage>
</organism>
<protein>
    <recommendedName>
        <fullName evidence="7 9">Uroporphyrinogen-III synthase</fullName>
        <ecNumber evidence="3 9">4.2.1.75</ecNumber>
    </recommendedName>
</protein>
<accession>A0A7W3IJ80</accession>
<comment type="caution">
    <text evidence="11">The sequence shown here is derived from an EMBL/GenBank/DDBJ whole genome shotgun (WGS) entry which is preliminary data.</text>
</comment>
<comment type="pathway">
    <text evidence="1 9">Porphyrin-containing compound metabolism; protoporphyrin-IX biosynthesis; coproporphyrinogen-III from 5-aminolevulinate: step 3/4.</text>
</comment>
<evidence type="ECO:0000256" key="9">
    <source>
        <dbReference type="RuleBase" id="RU366031"/>
    </source>
</evidence>
<evidence type="ECO:0000256" key="7">
    <source>
        <dbReference type="ARBA" id="ARBA00040167"/>
    </source>
</evidence>
<sequence>MPVMDEHAKPCGWTLVSLRPQGQHAVLRAAAAMAGGRLLALSPWRLQQRRDPASRQQLQRALQASRVIFTSPAAVVAAAARGDVFRQAPPRPWLAVGEGTLRALQAAGIDSALAPARMDSEGLLALPALADVRGQDIGLVTAPGGRGLIAAELHERGARVLRADVYQRLPLPLHARSLARLSQSPQPWILAVSSGEALQRTWAGLSSHWQVQWQQRMAAVVASDRLHAQARALGLRRIERAPGPTALQMLDGCRALLQRCEAS</sequence>
<evidence type="ECO:0000313" key="12">
    <source>
        <dbReference type="Proteomes" id="UP000547058"/>
    </source>
</evidence>
<dbReference type="InterPro" id="IPR003754">
    <property type="entry name" value="4pyrrol_synth_uPrphyn_synth"/>
</dbReference>
<dbReference type="PANTHER" id="PTHR38042">
    <property type="entry name" value="UROPORPHYRINOGEN-III SYNTHASE, CHLOROPLASTIC"/>
    <property type="match status" value="1"/>
</dbReference>
<evidence type="ECO:0000313" key="11">
    <source>
        <dbReference type="EMBL" id="MBA8683046.1"/>
    </source>
</evidence>
<evidence type="ECO:0000256" key="3">
    <source>
        <dbReference type="ARBA" id="ARBA00013109"/>
    </source>
</evidence>
<dbReference type="GO" id="GO:0004852">
    <property type="term" value="F:uroporphyrinogen-III synthase activity"/>
    <property type="evidence" value="ECO:0007669"/>
    <property type="project" value="UniProtKB-UniRule"/>
</dbReference>
<comment type="similarity">
    <text evidence="2 9">Belongs to the uroporphyrinogen-III synthase family.</text>
</comment>
<dbReference type="AlphaFoldDB" id="A0A7W3IJ80"/>
<dbReference type="GO" id="GO:0006782">
    <property type="term" value="P:protoporphyrinogen IX biosynthetic process"/>
    <property type="evidence" value="ECO:0007669"/>
    <property type="project" value="UniProtKB-UniRule"/>
</dbReference>
<name>A0A7W3IJ80_9GAMM</name>
<gene>
    <name evidence="11" type="ORF">H4O11_14695</name>
</gene>
<dbReference type="InterPro" id="IPR039793">
    <property type="entry name" value="UROS/Hem4"/>
</dbReference>
<evidence type="ECO:0000256" key="8">
    <source>
        <dbReference type="ARBA" id="ARBA00048617"/>
    </source>
</evidence>
<dbReference type="EMBL" id="JACGXS010000008">
    <property type="protein sequence ID" value="MBA8683046.1"/>
    <property type="molecule type" value="Genomic_DNA"/>
</dbReference>
<keyword evidence="5 9" id="KW-0627">Porphyrin biosynthesis</keyword>
<dbReference type="InterPro" id="IPR036108">
    <property type="entry name" value="4pyrrol_syn_uPrphyn_synt_sf"/>
</dbReference>
<comment type="function">
    <text evidence="6 9">Catalyzes cyclization of the linear tetrapyrrole, hydroxymethylbilane, to the macrocyclic uroporphyrinogen III.</text>
</comment>
<dbReference type="UniPathway" id="UPA00251">
    <property type="reaction ID" value="UER00320"/>
</dbReference>
<evidence type="ECO:0000259" key="10">
    <source>
        <dbReference type="Pfam" id="PF02602"/>
    </source>
</evidence>
<dbReference type="SUPFAM" id="SSF69618">
    <property type="entry name" value="HemD-like"/>
    <property type="match status" value="1"/>
</dbReference>
<dbReference type="CDD" id="cd06578">
    <property type="entry name" value="HemD"/>
    <property type="match status" value="1"/>
</dbReference>
<feature type="domain" description="Tetrapyrrole biosynthesis uroporphyrinogen III synthase" evidence="10">
    <location>
        <begin position="52"/>
        <end position="249"/>
    </location>
</feature>
<dbReference type="RefSeq" id="WP_182340174.1">
    <property type="nucleotide sequence ID" value="NZ_JACGXS010000008.1"/>
</dbReference>
<comment type="catalytic activity">
    <reaction evidence="8 9">
        <text>hydroxymethylbilane = uroporphyrinogen III + H2O</text>
        <dbReference type="Rhea" id="RHEA:18965"/>
        <dbReference type="ChEBI" id="CHEBI:15377"/>
        <dbReference type="ChEBI" id="CHEBI:57308"/>
        <dbReference type="ChEBI" id="CHEBI:57845"/>
        <dbReference type="EC" id="4.2.1.75"/>
    </reaction>
</comment>
<keyword evidence="12" id="KW-1185">Reference proteome</keyword>
<evidence type="ECO:0000256" key="5">
    <source>
        <dbReference type="ARBA" id="ARBA00023244"/>
    </source>
</evidence>
<proteinExistence type="inferred from homology"/>
<reference evidence="11 12" key="1">
    <citation type="submission" date="2020-08" db="EMBL/GenBank/DDBJ databases">
        <title>Stenotrophomonas tumulicola JCM 30961.</title>
        <authorList>
            <person name="Deng Y."/>
        </authorList>
    </citation>
    <scope>NUCLEOTIDE SEQUENCE [LARGE SCALE GENOMIC DNA]</scope>
    <source>
        <strain evidence="11 12">JCM 30961</strain>
    </source>
</reference>
<evidence type="ECO:0000256" key="6">
    <source>
        <dbReference type="ARBA" id="ARBA00037589"/>
    </source>
</evidence>